<feature type="chain" id="PRO_5035768771" evidence="1">
    <location>
        <begin position="17"/>
        <end position="59"/>
    </location>
</feature>
<dbReference type="AlphaFoldDB" id="A0A8T8WQH1"/>
<dbReference type="Proteomes" id="UP000249497">
    <property type="component" value="Unassembled WGS sequence"/>
</dbReference>
<protein>
    <submittedName>
        <fullName evidence="2">Uncharacterized protein</fullName>
    </submittedName>
</protein>
<proteinExistence type="predicted"/>
<evidence type="ECO:0000256" key="1">
    <source>
        <dbReference type="SAM" id="SignalP"/>
    </source>
</evidence>
<evidence type="ECO:0000313" key="2">
    <source>
        <dbReference type="EMBL" id="RAH78021.1"/>
    </source>
</evidence>
<feature type="signal peptide" evidence="1">
    <location>
        <begin position="1"/>
        <end position="16"/>
    </location>
</feature>
<keyword evidence="1" id="KW-0732">Signal</keyword>
<dbReference type="RefSeq" id="XP_025523915.1">
    <property type="nucleotide sequence ID" value="XM_025672736.1"/>
</dbReference>
<evidence type="ECO:0000313" key="3">
    <source>
        <dbReference type="Proteomes" id="UP000249497"/>
    </source>
</evidence>
<dbReference type="EMBL" id="KZ824832">
    <property type="protein sequence ID" value="RAH78021.1"/>
    <property type="molecule type" value="Genomic_DNA"/>
</dbReference>
<name>A0A8T8WQH1_ASPJA</name>
<accession>A0A8T8WQH1</accession>
<keyword evidence="3" id="KW-1185">Reference proteome</keyword>
<gene>
    <name evidence="2" type="ORF">BO86DRAFT_392099</name>
</gene>
<organism evidence="2 3">
    <name type="scientific">Aspergillus japonicus CBS 114.51</name>
    <dbReference type="NCBI Taxonomy" id="1448312"/>
    <lineage>
        <taxon>Eukaryota</taxon>
        <taxon>Fungi</taxon>
        <taxon>Dikarya</taxon>
        <taxon>Ascomycota</taxon>
        <taxon>Pezizomycotina</taxon>
        <taxon>Eurotiomycetes</taxon>
        <taxon>Eurotiomycetidae</taxon>
        <taxon>Eurotiales</taxon>
        <taxon>Aspergillaceae</taxon>
        <taxon>Aspergillus</taxon>
        <taxon>Aspergillus subgen. Circumdati</taxon>
    </lineage>
</organism>
<reference evidence="2 3" key="1">
    <citation type="submission" date="2018-02" db="EMBL/GenBank/DDBJ databases">
        <title>The genomes of Aspergillus section Nigri reveals drivers in fungal speciation.</title>
        <authorList>
            <consortium name="DOE Joint Genome Institute"/>
            <person name="Vesth T.C."/>
            <person name="Nybo J."/>
            <person name="Theobald S."/>
            <person name="Brandl J."/>
            <person name="Frisvad J.C."/>
            <person name="Nielsen K.F."/>
            <person name="Lyhne E.K."/>
            <person name="Kogle M.E."/>
            <person name="Kuo A."/>
            <person name="Riley R."/>
            <person name="Clum A."/>
            <person name="Nolan M."/>
            <person name="Lipzen A."/>
            <person name="Salamov A."/>
            <person name="Henrissat B."/>
            <person name="Wiebenga A."/>
            <person name="De vries R.P."/>
            <person name="Grigoriev I.V."/>
            <person name="Mortensen U.H."/>
            <person name="Andersen M.R."/>
            <person name="Baker S.E."/>
        </authorList>
    </citation>
    <scope>NUCLEOTIDE SEQUENCE [LARGE SCALE GENOMIC DNA]</scope>
    <source>
        <strain evidence="2 3">CBS 114.51</strain>
    </source>
</reference>
<sequence>MRWLIGLLAVKAGASSTPTQGPYVAEATWLDKAATPLEHCLNPRLAAPPVYAAIAWSIW</sequence>
<dbReference type="GeneID" id="37176428"/>